<comment type="caution">
    <text evidence="2">The sequence shown here is derived from an EMBL/GenBank/DDBJ whole genome shotgun (WGS) entry which is preliminary data.</text>
</comment>
<feature type="domain" description="Endoribonuclease L-PSP/chorismate mutase-like" evidence="1">
    <location>
        <begin position="13"/>
        <end position="135"/>
    </location>
</feature>
<name>A0A179SXT4_9BACI</name>
<organism evidence="2 3">
    <name type="scientific">Metabacillus litoralis</name>
    <dbReference type="NCBI Taxonomy" id="152268"/>
    <lineage>
        <taxon>Bacteria</taxon>
        <taxon>Bacillati</taxon>
        <taxon>Bacillota</taxon>
        <taxon>Bacilli</taxon>
        <taxon>Bacillales</taxon>
        <taxon>Bacillaceae</taxon>
        <taxon>Metabacillus</taxon>
    </lineage>
</organism>
<reference evidence="3" key="1">
    <citation type="submission" date="2016-04" db="EMBL/GenBank/DDBJ databases">
        <authorList>
            <person name="Lyu Z."/>
            <person name="Lyu W."/>
        </authorList>
    </citation>
    <scope>NUCLEOTIDE SEQUENCE [LARGE SCALE GENOMIC DNA]</scope>
    <source>
        <strain evidence="3">C44</strain>
    </source>
</reference>
<dbReference type="AlphaFoldDB" id="A0A179SXT4"/>
<evidence type="ECO:0000313" key="2">
    <source>
        <dbReference type="EMBL" id="OAS85920.1"/>
    </source>
</evidence>
<keyword evidence="3" id="KW-1185">Reference proteome</keyword>
<sequence length="156" mass="17027">MEILVTEVTATKKLESLGINLPDASNPLAKYTNFVIVNGLKFASGKGPTGNPKGKLGKDFSTEEGYEYARETGIEILAVLKQALGTLDKVRRVVKIQGFVNAVPEFEEHHKVLNGCSELMLEVFGDRGNHARSVLGAVSVRDNLPIIIDSIFEIEE</sequence>
<evidence type="ECO:0000313" key="3">
    <source>
        <dbReference type="Proteomes" id="UP000078534"/>
    </source>
</evidence>
<dbReference type="InterPro" id="IPR035959">
    <property type="entry name" value="RutC-like_sf"/>
</dbReference>
<dbReference type="PANTHER" id="PTHR43760:SF1">
    <property type="entry name" value="ENDORIBONUCLEASE L-PSP_CHORISMATE MUTASE-LIKE DOMAIN-CONTAINING PROTEIN"/>
    <property type="match status" value="1"/>
</dbReference>
<evidence type="ECO:0000259" key="1">
    <source>
        <dbReference type="Pfam" id="PF14588"/>
    </source>
</evidence>
<proteinExistence type="predicted"/>
<dbReference type="PANTHER" id="PTHR43760">
    <property type="entry name" value="ENDORIBONUCLEASE-RELATED"/>
    <property type="match status" value="1"/>
</dbReference>
<dbReference type="OrthoDB" id="9806350at2"/>
<dbReference type="InterPro" id="IPR013813">
    <property type="entry name" value="Endoribo_LPSP/chorism_mut-like"/>
</dbReference>
<dbReference type="Pfam" id="PF14588">
    <property type="entry name" value="YjgF_endoribonc"/>
    <property type="match status" value="1"/>
</dbReference>
<dbReference type="SUPFAM" id="SSF55298">
    <property type="entry name" value="YjgF-like"/>
    <property type="match status" value="1"/>
</dbReference>
<dbReference type="CDD" id="cd02199">
    <property type="entry name" value="YjgF_YER057c_UK114_like_1"/>
    <property type="match status" value="1"/>
</dbReference>
<dbReference type="Gene3D" id="3.30.1330.40">
    <property type="entry name" value="RutC-like"/>
    <property type="match status" value="1"/>
</dbReference>
<dbReference type="STRING" id="152268.A6K24_23100"/>
<dbReference type="EMBL" id="LWSG01000017">
    <property type="protein sequence ID" value="OAS85920.1"/>
    <property type="molecule type" value="Genomic_DNA"/>
</dbReference>
<gene>
    <name evidence="2" type="ORF">A6K24_23100</name>
</gene>
<accession>A0A179SXT4</accession>
<protein>
    <recommendedName>
        <fullName evidence="1">Endoribonuclease L-PSP/chorismate mutase-like domain-containing protein</fullName>
    </recommendedName>
</protein>
<dbReference type="Proteomes" id="UP000078534">
    <property type="component" value="Unassembled WGS sequence"/>
</dbReference>